<dbReference type="AlphaFoldDB" id="A0A6A6VS94"/>
<dbReference type="PANTHER" id="PTHR11364">
    <property type="entry name" value="THIOSULFATE SULFERTANSFERASE"/>
    <property type="match status" value="1"/>
</dbReference>
<dbReference type="GeneID" id="54485975"/>
<dbReference type="GO" id="GO:0004792">
    <property type="term" value="F:thiosulfate-cyanide sulfurtransferase activity"/>
    <property type="evidence" value="ECO:0007669"/>
    <property type="project" value="TreeGrafter"/>
</dbReference>
<evidence type="ECO:0000313" key="6">
    <source>
        <dbReference type="Proteomes" id="UP000799437"/>
    </source>
</evidence>
<feature type="region of interest" description="Disordered" evidence="3">
    <location>
        <begin position="223"/>
        <end position="251"/>
    </location>
</feature>
<dbReference type="CDD" id="cd01449">
    <property type="entry name" value="TST_Repeat_2"/>
    <property type="match status" value="1"/>
</dbReference>
<organism evidence="5 6">
    <name type="scientific">Pseudovirgaria hyperparasitica</name>
    <dbReference type="NCBI Taxonomy" id="470096"/>
    <lineage>
        <taxon>Eukaryota</taxon>
        <taxon>Fungi</taxon>
        <taxon>Dikarya</taxon>
        <taxon>Ascomycota</taxon>
        <taxon>Pezizomycotina</taxon>
        <taxon>Dothideomycetes</taxon>
        <taxon>Dothideomycetes incertae sedis</taxon>
        <taxon>Acrospermales</taxon>
        <taxon>Acrospermaceae</taxon>
        <taxon>Pseudovirgaria</taxon>
    </lineage>
</organism>
<gene>
    <name evidence="5" type="ORF">EJ05DRAFT_480740</name>
</gene>
<feature type="domain" description="Rhodanese" evidence="4">
    <location>
        <begin position="212"/>
        <end position="329"/>
    </location>
</feature>
<feature type="domain" description="Rhodanese" evidence="4">
    <location>
        <begin position="78"/>
        <end position="174"/>
    </location>
</feature>
<keyword evidence="2" id="KW-0677">Repeat</keyword>
<dbReference type="InterPro" id="IPR036873">
    <property type="entry name" value="Rhodanese-like_dom_sf"/>
</dbReference>
<accession>A0A6A6VS94</accession>
<dbReference type="SUPFAM" id="SSF52821">
    <property type="entry name" value="Rhodanese/Cell cycle control phosphatase"/>
    <property type="match status" value="2"/>
</dbReference>
<dbReference type="FunFam" id="3.40.250.10:FF:000033">
    <property type="entry name" value="Thiosulfate sulfurtransferase TUM1"/>
    <property type="match status" value="1"/>
</dbReference>
<protein>
    <submittedName>
        <fullName evidence="5">Rhodanese-like protein</fullName>
    </submittedName>
</protein>
<dbReference type="RefSeq" id="XP_033595476.1">
    <property type="nucleotide sequence ID" value="XM_033744921.1"/>
</dbReference>
<dbReference type="InterPro" id="IPR045078">
    <property type="entry name" value="TST/MPST-like"/>
</dbReference>
<dbReference type="PANTHER" id="PTHR11364:SF27">
    <property type="entry name" value="SULFURTRANSFERASE"/>
    <property type="match status" value="1"/>
</dbReference>
<evidence type="ECO:0000313" key="5">
    <source>
        <dbReference type="EMBL" id="KAF2753025.1"/>
    </source>
</evidence>
<dbReference type="GO" id="GO:0005739">
    <property type="term" value="C:mitochondrion"/>
    <property type="evidence" value="ECO:0007669"/>
    <property type="project" value="TreeGrafter"/>
</dbReference>
<dbReference type="Proteomes" id="UP000799437">
    <property type="component" value="Unassembled WGS sequence"/>
</dbReference>
<dbReference type="FunFam" id="3.40.250.10:FF:000001">
    <property type="entry name" value="Sulfurtransferase"/>
    <property type="match status" value="1"/>
</dbReference>
<dbReference type="Pfam" id="PF00581">
    <property type="entry name" value="Rhodanese"/>
    <property type="match status" value="1"/>
</dbReference>
<dbReference type="SMART" id="SM00450">
    <property type="entry name" value="RHOD"/>
    <property type="match status" value="2"/>
</dbReference>
<name>A0A6A6VS94_9PEZI</name>
<sequence>MTALISPSLGKGIEGGDDHQLHQARSYGQLSSYIVTPAQLNEALSKNVHSKLSTAPKIVPICAGWYLPNDPSKRTGWESFSKSRIPRARFFDIDAVKDPDSPYPHMLPSAEAFADAMGKLGVRRDDSVVVYDTNELGIFSAPRVAWTLKVFGHNSVHILNNFRLWCEQGYPLETGEPPGGPPKDYDVQPLDKTKVISFEELKEIVQEQGKEGAEEVQVLDARSGARFQGTEPEPRPGLSSGHIPRSKSVPVPSLLDPSTKALLPAAELRELFEKKEIDPSKPIVCSCGTGVTAAVIDAALTEAGFPEEGRKLYDGSWTEWAQRVEPSERLIRKIGE</sequence>
<keyword evidence="6" id="KW-1185">Reference proteome</keyword>
<reference evidence="5" key="1">
    <citation type="journal article" date="2020" name="Stud. Mycol.">
        <title>101 Dothideomycetes genomes: a test case for predicting lifestyles and emergence of pathogens.</title>
        <authorList>
            <person name="Haridas S."/>
            <person name="Albert R."/>
            <person name="Binder M."/>
            <person name="Bloem J."/>
            <person name="Labutti K."/>
            <person name="Salamov A."/>
            <person name="Andreopoulos B."/>
            <person name="Baker S."/>
            <person name="Barry K."/>
            <person name="Bills G."/>
            <person name="Bluhm B."/>
            <person name="Cannon C."/>
            <person name="Castanera R."/>
            <person name="Culley D."/>
            <person name="Daum C."/>
            <person name="Ezra D."/>
            <person name="Gonzalez J."/>
            <person name="Henrissat B."/>
            <person name="Kuo A."/>
            <person name="Liang C."/>
            <person name="Lipzen A."/>
            <person name="Lutzoni F."/>
            <person name="Magnuson J."/>
            <person name="Mondo S."/>
            <person name="Nolan M."/>
            <person name="Ohm R."/>
            <person name="Pangilinan J."/>
            <person name="Park H.-J."/>
            <person name="Ramirez L."/>
            <person name="Alfaro M."/>
            <person name="Sun H."/>
            <person name="Tritt A."/>
            <person name="Yoshinaga Y."/>
            <person name="Zwiers L.-H."/>
            <person name="Turgeon B."/>
            <person name="Goodwin S."/>
            <person name="Spatafora J."/>
            <person name="Crous P."/>
            <person name="Grigoriev I."/>
        </authorList>
    </citation>
    <scope>NUCLEOTIDE SEQUENCE</scope>
    <source>
        <strain evidence="5">CBS 121739</strain>
    </source>
</reference>
<evidence type="ECO:0000256" key="2">
    <source>
        <dbReference type="ARBA" id="ARBA00022737"/>
    </source>
</evidence>
<evidence type="ECO:0000256" key="3">
    <source>
        <dbReference type="SAM" id="MobiDB-lite"/>
    </source>
</evidence>
<keyword evidence="1" id="KW-0808">Transferase</keyword>
<dbReference type="EMBL" id="ML996588">
    <property type="protein sequence ID" value="KAF2753025.1"/>
    <property type="molecule type" value="Genomic_DNA"/>
</dbReference>
<evidence type="ECO:0000256" key="1">
    <source>
        <dbReference type="ARBA" id="ARBA00022679"/>
    </source>
</evidence>
<dbReference type="InterPro" id="IPR001763">
    <property type="entry name" value="Rhodanese-like_dom"/>
</dbReference>
<dbReference type="Gene3D" id="3.40.250.10">
    <property type="entry name" value="Rhodanese-like domain"/>
    <property type="match status" value="2"/>
</dbReference>
<evidence type="ECO:0000259" key="4">
    <source>
        <dbReference type="PROSITE" id="PS50206"/>
    </source>
</evidence>
<dbReference type="PROSITE" id="PS50206">
    <property type="entry name" value="RHODANESE_3"/>
    <property type="match status" value="2"/>
</dbReference>
<dbReference type="CDD" id="cd01448">
    <property type="entry name" value="TST_Repeat_1"/>
    <property type="match status" value="1"/>
</dbReference>
<proteinExistence type="predicted"/>
<dbReference type="OrthoDB" id="270167at2759"/>